<dbReference type="InterPro" id="IPR011761">
    <property type="entry name" value="ATP-grasp"/>
</dbReference>
<gene>
    <name evidence="3" type="ORF">EDD57_12146</name>
</gene>
<accession>A0A4R2S793</accession>
<dbReference type="InterPro" id="IPR026838">
    <property type="entry name" value="YheC/D"/>
</dbReference>
<dbReference type="GO" id="GO:0046872">
    <property type="term" value="F:metal ion binding"/>
    <property type="evidence" value="ECO:0007669"/>
    <property type="project" value="InterPro"/>
</dbReference>
<feature type="domain" description="ATP-grasp" evidence="2">
    <location>
        <begin position="18"/>
        <end position="247"/>
    </location>
</feature>
<reference evidence="3 4" key="1">
    <citation type="submission" date="2019-03" db="EMBL/GenBank/DDBJ databases">
        <title>Genomic Encyclopedia of Type Strains, Phase IV (KMG-IV): sequencing the most valuable type-strain genomes for metagenomic binning, comparative biology and taxonomic classification.</title>
        <authorList>
            <person name="Goeker M."/>
        </authorList>
    </citation>
    <scope>NUCLEOTIDE SEQUENCE [LARGE SCALE GENOMIC DNA]</scope>
    <source>
        <strain evidence="3 4">DSM 46831</strain>
    </source>
</reference>
<organism evidence="3 4">
    <name type="scientific">Baia soyae</name>
    <dbReference type="NCBI Taxonomy" id="1544746"/>
    <lineage>
        <taxon>Bacteria</taxon>
        <taxon>Bacillati</taxon>
        <taxon>Bacillota</taxon>
        <taxon>Bacilli</taxon>
        <taxon>Bacillales</taxon>
        <taxon>Thermoactinomycetaceae</taxon>
        <taxon>Baia</taxon>
    </lineage>
</organism>
<keyword evidence="1" id="KW-0547">Nucleotide-binding</keyword>
<dbReference type="Gene3D" id="3.30.470.20">
    <property type="entry name" value="ATP-grasp fold, B domain"/>
    <property type="match status" value="1"/>
</dbReference>
<proteinExistence type="predicted"/>
<sequence length="249" mass="27860">MRYGKVISKIGNHGILRRNSATASHLPETLRFSLETFKQMCQKYNLIYVKPNDSSQGKGVIRIEKLENGQFLIKDRDLKGKATVASVQAAYQRILARKMRGRTYLVQQGINSVMKSGRAFDIRAHFIRINGIWTCMGLIGKQAPSLGVVTNGSSGGVTILVPTLLRSKLGYSQQKSVETQSQLEQIAAESVKSISRAYPSWREFGVDLAITPNGKIWIYEVNITPGSSLFKRLSPTVYKQILANRRRAR</sequence>
<evidence type="ECO:0000259" key="2">
    <source>
        <dbReference type="PROSITE" id="PS50975"/>
    </source>
</evidence>
<name>A0A4R2S793_9BACL</name>
<keyword evidence="4" id="KW-1185">Reference proteome</keyword>
<evidence type="ECO:0000313" key="4">
    <source>
        <dbReference type="Proteomes" id="UP000294746"/>
    </source>
</evidence>
<dbReference type="OrthoDB" id="7869153at2"/>
<comment type="caution">
    <text evidence="3">The sequence shown here is derived from an EMBL/GenBank/DDBJ whole genome shotgun (WGS) entry which is preliminary data.</text>
</comment>
<dbReference type="RefSeq" id="WP_131848971.1">
    <property type="nucleotide sequence ID" value="NZ_SLXV01000021.1"/>
</dbReference>
<keyword evidence="1" id="KW-0067">ATP-binding</keyword>
<dbReference type="AlphaFoldDB" id="A0A4R2S793"/>
<evidence type="ECO:0000313" key="3">
    <source>
        <dbReference type="EMBL" id="TCP67105.1"/>
    </source>
</evidence>
<dbReference type="SUPFAM" id="SSF56059">
    <property type="entry name" value="Glutathione synthetase ATP-binding domain-like"/>
    <property type="match status" value="1"/>
</dbReference>
<dbReference type="Pfam" id="PF14398">
    <property type="entry name" value="ATPgrasp_YheCD"/>
    <property type="match status" value="1"/>
</dbReference>
<dbReference type="Proteomes" id="UP000294746">
    <property type="component" value="Unassembled WGS sequence"/>
</dbReference>
<dbReference type="PROSITE" id="PS50975">
    <property type="entry name" value="ATP_GRASP"/>
    <property type="match status" value="1"/>
</dbReference>
<dbReference type="GO" id="GO:0005524">
    <property type="term" value="F:ATP binding"/>
    <property type="evidence" value="ECO:0007669"/>
    <property type="project" value="UniProtKB-UniRule"/>
</dbReference>
<protein>
    <submittedName>
        <fullName evidence="3">YheC/D-like protein</fullName>
    </submittedName>
</protein>
<dbReference type="EMBL" id="SLXV01000021">
    <property type="protein sequence ID" value="TCP67105.1"/>
    <property type="molecule type" value="Genomic_DNA"/>
</dbReference>
<evidence type="ECO:0000256" key="1">
    <source>
        <dbReference type="PROSITE-ProRule" id="PRU00409"/>
    </source>
</evidence>